<name>A0A937A6L8_9BACT</name>
<protein>
    <recommendedName>
        <fullName evidence="4">Thioredoxin domain-containing protein</fullName>
    </recommendedName>
</protein>
<organism evidence="2 3">
    <name type="scientific">Marivirga atlantica</name>
    <dbReference type="NCBI Taxonomy" id="1548457"/>
    <lineage>
        <taxon>Bacteria</taxon>
        <taxon>Pseudomonadati</taxon>
        <taxon>Bacteroidota</taxon>
        <taxon>Cytophagia</taxon>
        <taxon>Cytophagales</taxon>
        <taxon>Marivirgaceae</taxon>
        <taxon>Marivirga</taxon>
    </lineage>
</organism>
<dbReference type="AlphaFoldDB" id="A0A937A6L8"/>
<gene>
    <name evidence="2" type="ORF">JKP34_04795</name>
</gene>
<dbReference type="RefSeq" id="WP_201918244.1">
    <property type="nucleotide sequence ID" value="NZ_JAERQG010000001.1"/>
</dbReference>
<sequence length="435" mass="50525">MRHLFLLLCLAVSNELFSAATVLVEVEHQENVKISLKDAALGDYLTYQPIFDFPEKTTFGLDDGSFTLLEVVVDGEPYLLYVKGSYITIDLKNSKIKSDAFFLFNRKKDFFETNVNGKWLLHLFEIEKYYKNQLTTIDSLIQVDNAYGYQENGVKYWDKRSAKKLLNYIDKHYSNGQDFKLKYNSPSFIKFSELLYSLAFQYSEKDISRTLSIEEQYELIKNTMPEGMVQAVQLYHFFRPSAPLVVMESANTVDDFKVLDNRVKFAAQKSIELKKANMLPSESTEINWVVGFDVDESLNAFFSKRDYKKPAIIVFWTTFGGAMDYEYHHLKQLQSTFGDYFDFIYVCVNAFEQEQKAKAIIRREGLSGNHLFPKSADAFWKSEWKDKRISTLPFYVITDANEEVVLAVETPLDFNERIQAQMKLIKKNKKTGLTN</sequence>
<dbReference type="EMBL" id="JAERQG010000001">
    <property type="protein sequence ID" value="MBL0764560.1"/>
    <property type="molecule type" value="Genomic_DNA"/>
</dbReference>
<proteinExistence type="predicted"/>
<dbReference type="Gene3D" id="3.40.30.10">
    <property type="entry name" value="Glutaredoxin"/>
    <property type="match status" value="1"/>
</dbReference>
<dbReference type="SUPFAM" id="SSF52833">
    <property type="entry name" value="Thioredoxin-like"/>
    <property type="match status" value="1"/>
</dbReference>
<evidence type="ECO:0000256" key="1">
    <source>
        <dbReference type="SAM" id="SignalP"/>
    </source>
</evidence>
<evidence type="ECO:0000313" key="2">
    <source>
        <dbReference type="EMBL" id="MBL0764560.1"/>
    </source>
</evidence>
<comment type="caution">
    <text evidence="2">The sequence shown here is derived from an EMBL/GenBank/DDBJ whole genome shotgun (WGS) entry which is preliminary data.</text>
</comment>
<evidence type="ECO:0008006" key="4">
    <source>
        <dbReference type="Google" id="ProtNLM"/>
    </source>
</evidence>
<keyword evidence="3" id="KW-1185">Reference proteome</keyword>
<keyword evidence="1" id="KW-0732">Signal</keyword>
<dbReference type="Proteomes" id="UP000642920">
    <property type="component" value="Unassembled WGS sequence"/>
</dbReference>
<dbReference type="InterPro" id="IPR036249">
    <property type="entry name" value="Thioredoxin-like_sf"/>
</dbReference>
<reference evidence="2" key="1">
    <citation type="submission" date="2021-01" db="EMBL/GenBank/DDBJ databases">
        <title>Marivirga sp. nov., isolated from intertidal surface sediments.</title>
        <authorList>
            <person name="Zhang M."/>
        </authorList>
    </citation>
    <scope>NUCLEOTIDE SEQUENCE</scope>
    <source>
        <strain evidence="2">SM1354</strain>
    </source>
</reference>
<accession>A0A937A6L8</accession>
<feature type="chain" id="PRO_5037106723" description="Thioredoxin domain-containing protein" evidence="1">
    <location>
        <begin position="19"/>
        <end position="435"/>
    </location>
</feature>
<feature type="signal peptide" evidence="1">
    <location>
        <begin position="1"/>
        <end position="18"/>
    </location>
</feature>
<evidence type="ECO:0000313" key="3">
    <source>
        <dbReference type="Proteomes" id="UP000642920"/>
    </source>
</evidence>